<dbReference type="PANTHER" id="PTHR43022">
    <property type="entry name" value="PROTEIN SMF"/>
    <property type="match status" value="1"/>
</dbReference>
<name>A0ABY2BFT9_9ACTN</name>
<comment type="similarity">
    <text evidence="1">Belongs to the DprA/Smf family.</text>
</comment>
<dbReference type="RefSeq" id="WP_241998807.1">
    <property type="nucleotide sequence ID" value="NZ_SLWM01000011.1"/>
</dbReference>
<evidence type="ECO:0000313" key="4">
    <source>
        <dbReference type="EMBL" id="TCO18876.1"/>
    </source>
</evidence>
<dbReference type="Gene3D" id="3.40.50.450">
    <property type="match status" value="1"/>
</dbReference>
<evidence type="ECO:0000256" key="1">
    <source>
        <dbReference type="ARBA" id="ARBA00006525"/>
    </source>
</evidence>
<organism evidence="4 5">
    <name type="scientific">Kribbella orskensis</name>
    <dbReference type="NCBI Taxonomy" id="2512216"/>
    <lineage>
        <taxon>Bacteria</taxon>
        <taxon>Bacillati</taxon>
        <taxon>Actinomycetota</taxon>
        <taxon>Actinomycetes</taxon>
        <taxon>Propionibacteriales</taxon>
        <taxon>Kribbellaceae</taxon>
        <taxon>Kribbella</taxon>
    </lineage>
</organism>
<feature type="domain" description="Smf/DprA SLOG" evidence="3">
    <location>
        <begin position="147"/>
        <end position="367"/>
    </location>
</feature>
<evidence type="ECO:0000313" key="5">
    <source>
        <dbReference type="Proteomes" id="UP000295818"/>
    </source>
</evidence>
<evidence type="ECO:0000256" key="2">
    <source>
        <dbReference type="SAM" id="MobiDB-lite"/>
    </source>
</evidence>
<dbReference type="NCBIfam" id="TIGR00732">
    <property type="entry name" value="dprA"/>
    <property type="match status" value="1"/>
</dbReference>
<evidence type="ECO:0000259" key="3">
    <source>
        <dbReference type="Pfam" id="PF02481"/>
    </source>
</evidence>
<dbReference type="InterPro" id="IPR057666">
    <property type="entry name" value="DrpA_SLOG"/>
</dbReference>
<keyword evidence="5" id="KW-1185">Reference proteome</keyword>
<dbReference type="PANTHER" id="PTHR43022:SF1">
    <property type="entry name" value="PROTEIN SMF"/>
    <property type="match status" value="1"/>
</dbReference>
<dbReference type="Pfam" id="PF02481">
    <property type="entry name" value="DNA_processg_A"/>
    <property type="match status" value="1"/>
</dbReference>
<accession>A0ABY2BFT9</accession>
<sequence length="455" mass="48300">MNTNLEHLNSHLKLSKPQLTPATVPRFIAPPDFPEPSSAEAGDRECSTTDEGGQRSVAGGSGRGVEPPKLQTRRAEWDEERIARAGLSRVIEPGDPVALETFAELSAVEAWRLLKTNAPRFERWAPRVAEVRPERDLERAEAAGARFVIPGDDEWPEQVEVLADAGQQSRRGGVPFGLWVRGKPDLRQSLASSVAMVGARACSSYGEHAASELATGLAENGTTVVSGGAYGIDAAAHRGALAGSGITIAILACGVDVSYPKSNTNLFDRIAEDGLLVSELPPGCSPTKLRFLARNRLIAATTLGTVVVEAAVRSGALNSAGWAEQCGRPVLAVPGPITSRMSEGVHLLVRERNAVLATSVADVLEAISPLGTRLTTYPHAPATPTDNLDPDVQRTLDAVPVVTPAPPTRIATTAGLDLDTVQECLETLAELDLVEYHSPGWRLSPNHRHALTTLP</sequence>
<proteinExistence type="inferred from homology"/>
<comment type="caution">
    <text evidence="4">The sequence shown here is derived from an EMBL/GenBank/DDBJ whole genome shotgun (WGS) entry which is preliminary data.</text>
</comment>
<reference evidence="4 5" key="1">
    <citation type="journal article" date="2015" name="Stand. Genomic Sci.">
        <title>Genomic Encyclopedia of Bacterial and Archaeal Type Strains, Phase III: the genomes of soil and plant-associated and newly described type strains.</title>
        <authorList>
            <person name="Whitman W.B."/>
            <person name="Woyke T."/>
            <person name="Klenk H.P."/>
            <person name="Zhou Y."/>
            <person name="Lilburn T.G."/>
            <person name="Beck B.J."/>
            <person name="De Vos P."/>
            <person name="Vandamme P."/>
            <person name="Eisen J.A."/>
            <person name="Garrity G."/>
            <person name="Hugenholtz P."/>
            <person name="Kyrpides N.C."/>
        </authorList>
    </citation>
    <scope>NUCLEOTIDE SEQUENCE [LARGE SCALE GENOMIC DNA]</scope>
    <source>
        <strain evidence="4 5">VKM Ac-2538</strain>
    </source>
</reference>
<dbReference type="Proteomes" id="UP000295818">
    <property type="component" value="Unassembled WGS sequence"/>
</dbReference>
<dbReference type="SUPFAM" id="SSF102405">
    <property type="entry name" value="MCP/YpsA-like"/>
    <property type="match status" value="1"/>
</dbReference>
<protein>
    <submittedName>
        <fullName evidence="4">DNA processing protein</fullName>
    </submittedName>
</protein>
<feature type="region of interest" description="Disordered" evidence="2">
    <location>
        <begin position="1"/>
        <end position="74"/>
    </location>
</feature>
<gene>
    <name evidence="4" type="ORF">EV644_111114</name>
</gene>
<dbReference type="InterPro" id="IPR003488">
    <property type="entry name" value="DprA"/>
</dbReference>
<dbReference type="EMBL" id="SLWM01000011">
    <property type="protein sequence ID" value="TCO18876.1"/>
    <property type="molecule type" value="Genomic_DNA"/>
</dbReference>